<reference evidence="2" key="1">
    <citation type="journal article" date="2019" name="Int. J. Syst. Evol. Microbiol.">
        <title>The Global Catalogue of Microorganisms (GCM) 10K type strain sequencing project: providing services to taxonomists for standard genome sequencing and annotation.</title>
        <authorList>
            <consortium name="The Broad Institute Genomics Platform"/>
            <consortium name="The Broad Institute Genome Sequencing Center for Infectious Disease"/>
            <person name="Wu L."/>
            <person name="Ma J."/>
        </authorList>
    </citation>
    <scope>NUCLEOTIDE SEQUENCE [LARGE SCALE GENOMIC DNA]</scope>
    <source>
        <strain evidence="2">NBRC 112502</strain>
    </source>
</reference>
<gene>
    <name evidence="1" type="ORF">GCM10010909_17740</name>
</gene>
<sequence length="114" mass="12951">MTQINLSLTLTVFERNEYNGVPYISRTMTFDVAGLDLLSKFRRLAEIKRASDLKEIVDHFAAKAREAVPDESYAIHVAVNRGQRKPPGFDRLIDDKTDPLGLDRFVKTIDTTKP</sequence>
<dbReference type="Proteomes" id="UP001156641">
    <property type="component" value="Unassembled WGS sequence"/>
</dbReference>
<dbReference type="RefSeq" id="WP_284257806.1">
    <property type="nucleotide sequence ID" value="NZ_BSOS01000052.1"/>
</dbReference>
<keyword evidence="2" id="KW-1185">Reference proteome</keyword>
<evidence type="ECO:0000313" key="1">
    <source>
        <dbReference type="EMBL" id="GLR67093.1"/>
    </source>
</evidence>
<accession>A0ABQ6A724</accession>
<evidence type="ECO:0000313" key="2">
    <source>
        <dbReference type="Proteomes" id="UP001156641"/>
    </source>
</evidence>
<organism evidence="1 2">
    <name type="scientific">Acidocella aquatica</name>
    <dbReference type="NCBI Taxonomy" id="1922313"/>
    <lineage>
        <taxon>Bacteria</taxon>
        <taxon>Pseudomonadati</taxon>
        <taxon>Pseudomonadota</taxon>
        <taxon>Alphaproteobacteria</taxon>
        <taxon>Acetobacterales</taxon>
        <taxon>Acidocellaceae</taxon>
        <taxon>Acidocella</taxon>
    </lineage>
</organism>
<name>A0ABQ6A724_9PROT</name>
<comment type="caution">
    <text evidence="1">The sequence shown here is derived from an EMBL/GenBank/DDBJ whole genome shotgun (WGS) entry which is preliminary data.</text>
</comment>
<protein>
    <submittedName>
        <fullName evidence="1">Uncharacterized protein</fullName>
    </submittedName>
</protein>
<dbReference type="EMBL" id="BSOS01000052">
    <property type="protein sequence ID" value="GLR67093.1"/>
    <property type="molecule type" value="Genomic_DNA"/>
</dbReference>
<proteinExistence type="predicted"/>